<protein>
    <submittedName>
        <fullName evidence="2">Uncharacterized protein</fullName>
    </submittedName>
</protein>
<proteinExistence type="predicted"/>
<sequence length="124" mass="14023">MEYKRRLKMRASKTDKRPVTVDGPQVNGRSRECEGCPATSFMVRDLEQAEIEILKLVQANNFDKEIKILRDFQTQTGSVPKDLRSVTVQTGTGSVLDRPVNKLVLLLESPKDRPGIPDEEPEEL</sequence>
<dbReference type="EMBL" id="CALNXJ010000040">
    <property type="protein sequence ID" value="CAH3145094.1"/>
    <property type="molecule type" value="Genomic_DNA"/>
</dbReference>
<gene>
    <name evidence="2" type="ORF">PMEA_00013904</name>
    <name evidence="3" type="ORF">PMEA_00022356</name>
</gene>
<evidence type="ECO:0000313" key="2">
    <source>
        <dbReference type="EMBL" id="CAH3129222.1"/>
    </source>
</evidence>
<keyword evidence="4" id="KW-1185">Reference proteome</keyword>
<organism evidence="2 4">
    <name type="scientific">Pocillopora meandrina</name>
    <dbReference type="NCBI Taxonomy" id="46732"/>
    <lineage>
        <taxon>Eukaryota</taxon>
        <taxon>Metazoa</taxon>
        <taxon>Cnidaria</taxon>
        <taxon>Anthozoa</taxon>
        <taxon>Hexacorallia</taxon>
        <taxon>Scleractinia</taxon>
        <taxon>Astrocoeniina</taxon>
        <taxon>Pocilloporidae</taxon>
        <taxon>Pocillopora</taxon>
    </lineage>
</organism>
<evidence type="ECO:0000313" key="3">
    <source>
        <dbReference type="EMBL" id="CAH3145094.1"/>
    </source>
</evidence>
<reference evidence="2 4" key="1">
    <citation type="submission" date="2022-05" db="EMBL/GenBank/DDBJ databases">
        <authorList>
            <consortium name="Genoscope - CEA"/>
            <person name="William W."/>
        </authorList>
    </citation>
    <scope>NUCLEOTIDE SEQUENCE [LARGE SCALE GENOMIC DNA]</scope>
</reference>
<dbReference type="AlphaFoldDB" id="A0AAU9WX05"/>
<name>A0AAU9WX05_9CNID</name>
<evidence type="ECO:0000256" key="1">
    <source>
        <dbReference type="SAM" id="MobiDB-lite"/>
    </source>
</evidence>
<evidence type="ECO:0000313" key="4">
    <source>
        <dbReference type="Proteomes" id="UP001159428"/>
    </source>
</evidence>
<dbReference type="EMBL" id="CALNXJ010000024">
    <property type="protein sequence ID" value="CAH3129222.1"/>
    <property type="molecule type" value="Genomic_DNA"/>
</dbReference>
<accession>A0AAU9WX05</accession>
<feature type="region of interest" description="Disordered" evidence="1">
    <location>
        <begin position="1"/>
        <end position="31"/>
    </location>
</feature>
<feature type="compositionally biased region" description="Basic residues" evidence="1">
    <location>
        <begin position="1"/>
        <end position="11"/>
    </location>
</feature>
<dbReference type="Proteomes" id="UP001159428">
    <property type="component" value="Unassembled WGS sequence"/>
</dbReference>
<comment type="caution">
    <text evidence="2">The sequence shown here is derived from an EMBL/GenBank/DDBJ whole genome shotgun (WGS) entry which is preliminary data.</text>
</comment>